<keyword evidence="1" id="KW-0472">Membrane</keyword>
<protein>
    <submittedName>
        <fullName evidence="2">Pentapeptide repeat-containing protein</fullName>
    </submittedName>
</protein>
<gene>
    <name evidence="2" type="ORF">IQ247_05355</name>
</gene>
<keyword evidence="1" id="KW-1133">Transmembrane helix</keyword>
<organism evidence="2 3">
    <name type="scientific">Plectonema cf. radiosum LEGE 06105</name>
    <dbReference type="NCBI Taxonomy" id="945769"/>
    <lineage>
        <taxon>Bacteria</taxon>
        <taxon>Bacillati</taxon>
        <taxon>Cyanobacteriota</taxon>
        <taxon>Cyanophyceae</taxon>
        <taxon>Oscillatoriophycideae</taxon>
        <taxon>Oscillatoriales</taxon>
        <taxon>Microcoleaceae</taxon>
        <taxon>Plectonema</taxon>
    </lineage>
</organism>
<proteinExistence type="predicted"/>
<dbReference type="AlphaFoldDB" id="A0A8J7JS59"/>
<feature type="transmembrane region" description="Helical" evidence="1">
    <location>
        <begin position="51"/>
        <end position="70"/>
    </location>
</feature>
<comment type="caution">
    <text evidence="2">The sequence shown here is derived from an EMBL/GenBank/DDBJ whole genome shotgun (WGS) entry which is preliminary data.</text>
</comment>
<dbReference type="Pfam" id="PF00805">
    <property type="entry name" value="Pentapeptide"/>
    <property type="match status" value="4"/>
</dbReference>
<dbReference type="RefSeq" id="WP_193917805.1">
    <property type="nucleotide sequence ID" value="NZ_JADEWL010000011.1"/>
</dbReference>
<keyword evidence="3" id="KW-1185">Reference proteome</keyword>
<dbReference type="InterPro" id="IPR051082">
    <property type="entry name" value="Pentapeptide-BTB/POZ_domain"/>
</dbReference>
<name>A0A8J7JS59_9CYAN</name>
<keyword evidence="1" id="KW-0812">Transmembrane</keyword>
<accession>A0A8J7JS59</accession>
<sequence length="445" mass="48524">MSAKKTDALTNWLIGITIFFSVSPIVIFTAISKIEGLSNEEKIEYKSQALMTSTGFFLGLAIIINAYYGAKRTIIMEKSLLAAYKDNQINQQNIELKQQKLLAERFMSAITQLGHDSVATRTGAIYALERVAQESSQEYWTIMEILTAFVRENRITSFTKFKASTEVTKIPTDIQAALTVIGRRNANQDPENKRLNLRNAQIRGVDLSNANLQRADLRNADLSGACLQGTDLYRANLDGATISQSNLYQVNLQQASLKGANLAGSIINKGLLYGANLRDANLCGASLRAANLIGANLYKANLMGANLKAANLAGAKLFLANLQSAKLDKAKMYETGLIGANLQQANLSGADLRQANLNAAKLQQAEVYFANFSKASLREANFSGANLMGTDFQSCILYETNFSGANLTAANLSYTDCYDVNLEGTILKGAKNFQPQLHKMAIGEY</sequence>
<dbReference type="SUPFAM" id="SSF141571">
    <property type="entry name" value="Pentapeptide repeat-like"/>
    <property type="match status" value="2"/>
</dbReference>
<reference evidence="2" key="1">
    <citation type="submission" date="2020-10" db="EMBL/GenBank/DDBJ databases">
        <authorList>
            <person name="Castelo-Branco R."/>
            <person name="Eusebio N."/>
            <person name="Adriana R."/>
            <person name="Vieira A."/>
            <person name="Brugerolle De Fraissinette N."/>
            <person name="Rezende De Castro R."/>
            <person name="Schneider M.P."/>
            <person name="Vasconcelos V."/>
            <person name="Leao P.N."/>
        </authorList>
    </citation>
    <scope>NUCLEOTIDE SEQUENCE</scope>
    <source>
        <strain evidence="2">LEGE 06105</strain>
    </source>
</reference>
<evidence type="ECO:0000313" key="3">
    <source>
        <dbReference type="Proteomes" id="UP000620559"/>
    </source>
</evidence>
<dbReference type="PANTHER" id="PTHR14136">
    <property type="entry name" value="BTB_POZ DOMAIN-CONTAINING PROTEIN KCTD9"/>
    <property type="match status" value="1"/>
</dbReference>
<dbReference type="Proteomes" id="UP000620559">
    <property type="component" value="Unassembled WGS sequence"/>
</dbReference>
<dbReference type="InterPro" id="IPR001646">
    <property type="entry name" value="5peptide_repeat"/>
</dbReference>
<evidence type="ECO:0000313" key="2">
    <source>
        <dbReference type="EMBL" id="MBE9212144.1"/>
    </source>
</evidence>
<dbReference type="PANTHER" id="PTHR14136:SF17">
    <property type="entry name" value="BTB_POZ DOMAIN-CONTAINING PROTEIN KCTD9"/>
    <property type="match status" value="1"/>
</dbReference>
<evidence type="ECO:0000256" key="1">
    <source>
        <dbReference type="SAM" id="Phobius"/>
    </source>
</evidence>
<feature type="transmembrane region" description="Helical" evidence="1">
    <location>
        <begin position="12"/>
        <end position="31"/>
    </location>
</feature>
<dbReference type="Gene3D" id="2.160.20.80">
    <property type="entry name" value="E3 ubiquitin-protein ligase SopA"/>
    <property type="match status" value="2"/>
</dbReference>
<dbReference type="EMBL" id="JADEWL010000011">
    <property type="protein sequence ID" value="MBE9212144.1"/>
    <property type="molecule type" value="Genomic_DNA"/>
</dbReference>